<dbReference type="Pfam" id="PF05359">
    <property type="entry name" value="DUF748"/>
    <property type="match status" value="2"/>
</dbReference>
<evidence type="ECO:0000313" key="4">
    <source>
        <dbReference type="Proteomes" id="UP000324298"/>
    </source>
</evidence>
<sequence length="1207" mass="131359">MSRQRKIAIILAATFVAIILFCSAILPLIVRSQAVTALEEATGRKVRIEKVGINPFTLTVTVTGFAIEEKGGGPFVSIRQLRASLGLASIYKRALIISQVAIEAPSLSIARLAANRYSFNDIIERQKAKPQKESKGEFRFSINNITLANGSVDFDDRAVGGGRKHTVRDLKVAVPFISNIPYLVEKYTDPHISALVNGAPLSFSGKVKPLSKSLETSVHIDLRQLDLPGYVAYVPVKPPADLASGKLTVNTDVSYRVSADKKPELAIKGLVQLDGVTVNLKEGQPLFRLPSFQVRASSLEVFARRFLVDSITVEGLELFAGRSAAGEWMYQRLLPPSAGTGQKPAAKADTDTKKSPATLVRIASFDFKNGVLHVNDALPKGGFKGNITGINAAVKGFTNEPGKSADYEVALSLDNEADFSADGAFSLIPLKATVSAELNDLKLQRGWPYLARFLTAPLKGSLDLSVEAAYSPENGVDVERADLALSGLSARYGNKEGLDLRRLEVNGAAYRQRENRLDLDDVLLAQGNVSLSREANSSISILSLLQKPQGAAAQKPKPSSGKSAATSGQPTAKPFSFRIKKVRIDKLAGSFTDKTLPEKPRFTLRNTSLTLANLNGPKFTPAQVRFSSIFNKATPLKASGTITPNPFRYRGSVSAGRLPLRDFEAYFPSNINVFILGGSADASMYVDIALKDGKPTGTFKGSAGVRGFHAIDTMSEEDLLKWESLQLDDIQGNLEPFSLALRQIALNGVYSRIIVRKDGTLNLQNLVEKPKQAPVPAASASAAPVPAAPVTAVPPAASAPQRAAAKKQIQIGTVTIQDGTLSFSDNHLPQHFVTTFYNLGGRVSGLSSEESKFADVDLRGNLENHSPLQITGRINPLRDDLFVDLKVSFRDIELSPVTPYSGTYLGYTVEKGKLYLDLTYHIEKKLLNASNSIFIDQFTFGEKVESGKATKLPVKLGLALLKDRKGEIHLDVPVTGRTDDPKFSVWKLVFQVIRNLMVKAVTSPLSLLSSMVGSGQDFSAIQFSHGASAIPPQEEQKLNALAKALLDRPALKVELKGYVDREKDTEGYRRELLDRKVRGEKFLALSRQGALKEGEKADSITVGPDEYPTYLTAVYKKEKFPKPRNMLGLVKTLPPEEMKKLIITNTVIGETELKILARERVVAVMNYLVAKGHVPAERVFQKNDDLFKAPEKETTSRSRVELNAIAQ</sequence>
<dbReference type="InterPro" id="IPR036737">
    <property type="entry name" value="OmpA-like_sf"/>
</dbReference>
<name>A0A5A9XTG6_9BACT</name>
<dbReference type="EMBL" id="SRSD01000001">
    <property type="protein sequence ID" value="KAA0895369.1"/>
    <property type="molecule type" value="Genomic_DNA"/>
</dbReference>
<dbReference type="GO" id="GO:0005886">
    <property type="term" value="C:plasma membrane"/>
    <property type="evidence" value="ECO:0007669"/>
    <property type="project" value="TreeGrafter"/>
</dbReference>
<keyword evidence="2" id="KW-0472">Membrane</keyword>
<dbReference type="Proteomes" id="UP000324298">
    <property type="component" value="Unassembled WGS sequence"/>
</dbReference>
<keyword evidence="2" id="KW-0812">Transmembrane</keyword>
<evidence type="ECO:0000256" key="1">
    <source>
        <dbReference type="SAM" id="MobiDB-lite"/>
    </source>
</evidence>
<dbReference type="OrthoDB" id="9757969at2"/>
<evidence type="ECO:0000313" key="3">
    <source>
        <dbReference type="EMBL" id="KAA0895369.1"/>
    </source>
</evidence>
<accession>A0A5A9XTG6</accession>
<keyword evidence="4" id="KW-1185">Reference proteome</keyword>
<proteinExistence type="predicted"/>
<dbReference type="Gene3D" id="3.30.1330.60">
    <property type="entry name" value="OmpA-like domain"/>
    <property type="match status" value="1"/>
</dbReference>
<feature type="compositionally biased region" description="Polar residues" evidence="1">
    <location>
        <begin position="560"/>
        <end position="570"/>
    </location>
</feature>
<feature type="region of interest" description="Disordered" evidence="1">
    <location>
        <begin position="550"/>
        <end position="572"/>
    </location>
</feature>
<protein>
    <submittedName>
        <fullName evidence="3">DUF748 domain-containing protein</fullName>
    </submittedName>
</protein>
<dbReference type="AlphaFoldDB" id="A0A5A9XTG6"/>
<dbReference type="GO" id="GO:0090313">
    <property type="term" value="P:regulation of protein targeting to membrane"/>
    <property type="evidence" value="ECO:0007669"/>
    <property type="project" value="TreeGrafter"/>
</dbReference>
<dbReference type="RefSeq" id="WP_149305949.1">
    <property type="nucleotide sequence ID" value="NZ_SRSD01000001.1"/>
</dbReference>
<dbReference type="PANTHER" id="PTHR30441:SF8">
    <property type="entry name" value="DUF748 DOMAIN-CONTAINING PROTEIN"/>
    <property type="match status" value="1"/>
</dbReference>
<feature type="transmembrane region" description="Helical" evidence="2">
    <location>
        <begin position="7"/>
        <end position="30"/>
    </location>
</feature>
<keyword evidence="2" id="KW-1133">Transmembrane helix</keyword>
<comment type="caution">
    <text evidence="3">The sequence shown here is derived from an EMBL/GenBank/DDBJ whole genome shotgun (WGS) entry which is preliminary data.</text>
</comment>
<gene>
    <name evidence="3" type="ORF">ET418_02285</name>
</gene>
<dbReference type="PANTHER" id="PTHR30441">
    <property type="entry name" value="DUF748 DOMAIN-CONTAINING PROTEIN"/>
    <property type="match status" value="1"/>
</dbReference>
<dbReference type="InterPro" id="IPR008023">
    <property type="entry name" value="DUF748"/>
</dbReference>
<evidence type="ECO:0000256" key="2">
    <source>
        <dbReference type="SAM" id="Phobius"/>
    </source>
</evidence>
<dbReference type="InterPro" id="IPR052894">
    <property type="entry name" value="AsmA-related"/>
</dbReference>
<organism evidence="3 4">
    <name type="scientific">Oryzomonas rubra</name>
    <dbReference type="NCBI Taxonomy" id="2509454"/>
    <lineage>
        <taxon>Bacteria</taxon>
        <taxon>Pseudomonadati</taxon>
        <taxon>Thermodesulfobacteriota</taxon>
        <taxon>Desulfuromonadia</taxon>
        <taxon>Geobacterales</taxon>
        <taxon>Geobacteraceae</taxon>
        <taxon>Oryzomonas</taxon>
    </lineage>
</organism>
<reference evidence="3 4" key="1">
    <citation type="submission" date="2019-04" db="EMBL/GenBank/DDBJ databases">
        <title>Geobacter ruber sp. nov., ferric-reducing bacteria isolated from paddy soil.</title>
        <authorList>
            <person name="Xu Z."/>
            <person name="Masuda Y."/>
            <person name="Itoh H."/>
            <person name="Senoo K."/>
        </authorList>
    </citation>
    <scope>NUCLEOTIDE SEQUENCE [LARGE SCALE GENOMIC DNA]</scope>
    <source>
        <strain evidence="3 4">Red88</strain>
    </source>
</reference>